<protein>
    <submittedName>
        <fullName evidence="1">Pyridoxamine 5'-phosphate oxidase family protein</fullName>
    </submittedName>
</protein>
<dbReference type="KEGG" id="yag:AABB28_10285"/>
<proteinExistence type="predicted"/>
<evidence type="ECO:0000313" key="2">
    <source>
        <dbReference type="Proteomes" id="UP001451782"/>
    </source>
</evidence>
<dbReference type="AlphaFoldDB" id="A0AAN0MD59"/>
<organism evidence="1 2">
    <name type="scientific">Yoonia algicola</name>
    <dbReference type="NCBI Taxonomy" id="3137368"/>
    <lineage>
        <taxon>Bacteria</taxon>
        <taxon>Pseudomonadati</taxon>
        <taxon>Pseudomonadota</taxon>
        <taxon>Alphaproteobacteria</taxon>
        <taxon>Rhodobacterales</taxon>
        <taxon>Paracoccaceae</taxon>
        <taxon>Yoonia</taxon>
    </lineage>
</organism>
<dbReference type="SUPFAM" id="SSF50475">
    <property type="entry name" value="FMN-binding split barrel"/>
    <property type="match status" value="1"/>
</dbReference>
<dbReference type="Proteomes" id="UP001451782">
    <property type="component" value="Chromosome"/>
</dbReference>
<gene>
    <name evidence="1" type="ORF">AABB28_10285</name>
</gene>
<dbReference type="RefSeq" id="WP_342068706.1">
    <property type="nucleotide sequence ID" value="NZ_CP151762.1"/>
</dbReference>
<keyword evidence="2" id="KW-1185">Reference proteome</keyword>
<name>A0AAN0MD59_9RHOB</name>
<sequence>MTDPINPTDDSARALAQDLLRTARFAALAVTHPETQTPYVARVAMLWHDGALLTLISTLSLHTKALAANPACAALIGEPDDKGDPLTHPRMTLMCTAHEVNKSTRRQAWLAAIPKAQLYYDFSDFKMYQLSVSEAHLNGGFGKAFNLSADDLTV</sequence>
<dbReference type="EMBL" id="CP151762">
    <property type="protein sequence ID" value="WZU62298.1"/>
    <property type="molecule type" value="Genomic_DNA"/>
</dbReference>
<reference evidence="1 2" key="1">
    <citation type="submission" date="2024-04" db="EMBL/GenBank/DDBJ databases">
        <title>Phylogenomic analyses of a clade within the roseobacter group suggest taxonomic reassignments of species of the genera Aestuariivita, Citreicella, Loktanella, Nautella, Pelagibaca, Ruegeria, Thalassobius, Thiobacimonas and Tropicibacter, and the proposal o.</title>
        <authorList>
            <person name="Jeon C.O."/>
        </authorList>
    </citation>
    <scope>NUCLEOTIDE SEQUENCE [LARGE SCALE GENOMIC DNA]</scope>
    <source>
        <strain evidence="1 2">G8-12</strain>
    </source>
</reference>
<accession>A0AAN0MD59</accession>
<evidence type="ECO:0000313" key="1">
    <source>
        <dbReference type="EMBL" id="WZU62298.1"/>
    </source>
</evidence>
<dbReference type="InterPro" id="IPR012349">
    <property type="entry name" value="Split_barrel_FMN-bd"/>
</dbReference>
<dbReference type="Gene3D" id="2.30.110.10">
    <property type="entry name" value="Electron Transport, Fmn-binding Protein, Chain A"/>
    <property type="match status" value="1"/>
</dbReference>